<organism evidence="1 2">
    <name type="scientific">Lindgomyces ingoldianus</name>
    <dbReference type="NCBI Taxonomy" id="673940"/>
    <lineage>
        <taxon>Eukaryota</taxon>
        <taxon>Fungi</taxon>
        <taxon>Dikarya</taxon>
        <taxon>Ascomycota</taxon>
        <taxon>Pezizomycotina</taxon>
        <taxon>Dothideomycetes</taxon>
        <taxon>Pleosporomycetidae</taxon>
        <taxon>Pleosporales</taxon>
        <taxon>Lindgomycetaceae</taxon>
        <taxon>Lindgomyces</taxon>
    </lineage>
</organism>
<dbReference type="EMBL" id="MU003502">
    <property type="protein sequence ID" value="KAF2472333.1"/>
    <property type="molecule type" value="Genomic_DNA"/>
</dbReference>
<sequence>MGGAFVKHGGDLRWRWAFITNFPLCALRYILATLFIRLNAVSLITLAQKLKSMDWISAVLFLGMRTLTPVIVGLAGVVVFIFLALYYTSFYCMSARGSTTTRTGIKTFPALFLMVPGSIVVARLTTRVGRFRCAIWIRWAMTTLGCGLLLLLNLHTKYVVLAAALTVFGIGSGMVLTSVNVGIQAISKVENCSMAASMYGFMRSLGMPLGVKLSGSIAHDSERYIHVLRTMEIDDLKRTAILESYLHGFWCVFFVMTIFSASAL</sequence>
<name>A0ACB6QZA7_9PLEO</name>
<keyword evidence="2" id="KW-1185">Reference proteome</keyword>
<accession>A0ACB6QZA7</accession>
<proteinExistence type="predicted"/>
<gene>
    <name evidence="1" type="ORF">BDR25DRAFT_366305</name>
</gene>
<dbReference type="Proteomes" id="UP000799755">
    <property type="component" value="Unassembled WGS sequence"/>
</dbReference>
<comment type="caution">
    <text evidence="1">The sequence shown here is derived from an EMBL/GenBank/DDBJ whole genome shotgun (WGS) entry which is preliminary data.</text>
</comment>
<reference evidence="1" key="1">
    <citation type="journal article" date="2020" name="Stud. Mycol.">
        <title>101 Dothideomycetes genomes: a test case for predicting lifestyles and emergence of pathogens.</title>
        <authorList>
            <person name="Haridas S."/>
            <person name="Albert R."/>
            <person name="Binder M."/>
            <person name="Bloem J."/>
            <person name="Labutti K."/>
            <person name="Salamov A."/>
            <person name="Andreopoulos B."/>
            <person name="Baker S."/>
            <person name="Barry K."/>
            <person name="Bills G."/>
            <person name="Bluhm B."/>
            <person name="Cannon C."/>
            <person name="Castanera R."/>
            <person name="Culley D."/>
            <person name="Daum C."/>
            <person name="Ezra D."/>
            <person name="Gonzalez J."/>
            <person name="Henrissat B."/>
            <person name="Kuo A."/>
            <person name="Liang C."/>
            <person name="Lipzen A."/>
            <person name="Lutzoni F."/>
            <person name="Magnuson J."/>
            <person name="Mondo S."/>
            <person name="Nolan M."/>
            <person name="Ohm R."/>
            <person name="Pangilinan J."/>
            <person name="Park H.-J."/>
            <person name="Ramirez L."/>
            <person name="Alfaro M."/>
            <person name="Sun H."/>
            <person name="Tritt A."/>
            <person name="Yoshinaga Y."/>
            <person name="Zwiers L.-H."/>
            <person name="Turgeon B."/>
            <person name="Goodwin S."/>
            <person name="Spatafora J."/>
            <person name="Crous P."/>
            <person name="Grigoriev I."/>
        </authorList>
    </citation>
    <scope>NUCLEOTIDE SEQUENCE</scope>
    <source>
        <strain evidence="1">ATCC 200398</strain>
    </source>
</reference>
<protein>
    <submittedName>
        <fullName evidence="1">MFS general substrate transporter</fullName>
    </submittedName>
</protein>
<evidence type="ECO:0000313" key="1">
    <source>
        <dbReference type="EMBL" id="KAF2472333.1"/>
    </source>
</evidence>
<evidence type="ECO:0000313" key="2">
    <source>
        <dbReference type="Proteomes" id="UP000799755"/>
    </source>
</evidence>